<dbReference type="Pfam" id="PF15445">
    <property type="entry name" value="ATS"/>
    <property type="match status" value="1"/>
</dbReference>
<accession>A0A151L1V8</accession>
<dbReference type="InterPro" id="IPR029211">
    <property type="entry name" value="PfEMP1_ATS"/>
</dbReference>
<dbReference type="VEuPathDB" id="PlasmoDB:PGABG01_0410500"/>
<feature type="domain" description="Plasmodium falciparum erythrocyte membrane protein 1 acidic terminal segment" evidence="1">
    <location>
        <begin position="3"/>
        <end position="211"/>
    </location>
</feature>
<dbReference type="FunFam" id="1.10.1900.40:FF:000001">
    <property type="entry name" value="Erythrocyte membrane protein 1"/>
    <property type="match status" value="1"/>
</dbReference>
<dbReference type="KEGG" id="pgab:PGSY75_0043900"/>
<sequence length="219" mass="25783">RHEDVTYNIDWNIPKNISTNSTDDSKYVSSNDQYTGIDLINHSLNGNNNVDIYDELLKRKKNELYGTKHPKNTSTNTVAKQIYDDPILNQLDLFDKWLDRHRYMCNKWNNKEEMLSKLNDEWNKENNEHVLDTPLNDNAIHKINDETYNMINENTNDLNDITSLEHLGSTNIPYSALITQNNDSQRQNLRTNISMDIHFDENNNNVTNEDDQLENLYNF</sequence>
<feature type="non-terminal residue" evidence="2">
    <location>
        <position position="1"/>
    </location>
</feature>
<dbReference type="InterPro" id="IPR044932">
    <property type="entry name" value="PfEMP1_ATS_sf"/>
</dbReference>
<evidence type="ECO:0000259" key="1">
    <source>
        <dbReference type="Pfam" id="PF15445"/>
    </source>
</evidence>
<dbReference type="RefSeq" id="XP_018638665.1">
    <property type="nucleotide sequence ID" value="XM_018783553.1"/>
</dbReference>
<gene>
    <name evidence="2" type="ORF">PGSY75_0043900</name>
</gene>
<dbReference type="GeneID" id="29774168"/>
<dbReference type="AlphaFoldDB" id="A0A151L1V8"/>
<evidence type="ECO:0000313" key="3">
    <source>
        <dbReference type="Proteomes" id="UP000076004"/>
    </source>
</evidence>
<dbReference type="Gene3D" id="1.10.1900.40">
    <property type="entry name" value="Acidic terminal segments, variant surface antigen of PfEMP1"/>
    <property type="match status" value="1"/>
</dbReference>
<comment type="caution">
    <text evidence="2">The sequence shown here is derived from an EMBL/GenBank/DDBJ whole genome shotgun (WGS) entry which is preliminary data.</text>
</comment>
<reference evidence="2 3" key="1">
    <citation type="journal article" date="2016" name="Nat. Commun.">
        <title>Genomes of cryptic chimpanzee Plasmodium species reveal key evolutionary events leading to human malaria.</title>
        <authorList>
            <person name="Sundararaman S.A."/>
            <person name="Plenderleith L.J."/>
            <person name="Liu W."/>
            <person name="Loy D.E."/>
            <person name="Learn G.H."/>
            <person name="Li Y."/>
            <person name="Shaw K.S."/>
            <person name="Ayouba A."/>
            <person name="Peeters M."/>
            <person name="Speede S."/>
            <person name="Shaw G.M."/>
            <person name="Bushman F.D."/>
            <person name="Brisson D."/>
            <person name="Rayner J.C."/>
            <person name="Sharp P.M."/>
            <person name="Hahn B.H."/>
        </authorList>
    </citation>
    <scope>NUCLEOTIDE SEQUENCE [LARGE SCALE GENOMIC DNA]</scope>
    <source>
        <strain evidence="2 3">SY75</strain>
    </source>
</reference>
<evidence type="ECO:0000313" key="2">
    <source>
        <dbReference type="EMBL" id="KYN92939.1"/>
    </source>
</evidence>
<dbReference type="EMBL" id="LVLB01000437">
    <property type="protein sequence ID" value="KYN92939.1"/>
    <property type="molecule type" value="Genomic_DNA"/>
</dbReference>
<name>A0A151L1V8_9APIC</name>
<proteinExistence type="predicted"/>
<protein>
    <submittedName>
        <fullName evidence="2">Putative EMP1-like protein</fullName>
    </submittedName>
</protein>
<dbReference type="Proteomes" id="UP000076004">
    <property type="component" value="Unassembled WGS sequence"/>
</dbReference>
<organism evidence="2 3">
    <name type="scientific">Plasmodium gaboni</name>
    <dbReference type="NCBI Taxonomy" id="647221"/>
    <lineage>
        <taxon>Eukaryota</taxon>
        <taxon>Sar</taxon>
        <taxon>Alveolata</taxon>
        <taxon>Apicomplexa</taxon>
        <taxon>Aconoidasida</taxon>
        <taxon>Haemosporida</taxon>
        <taxon>Plasmodiidae</taxon>
        <taxon>Plasmodium</taxon>
        <taxon>Plasmodium (Laverania)</taxon>
    </lineage>
</organism>
<dbReference type="VEuPathDB" id="PlasmoDB:PGSY75_0043900"/>